<protein>
    <recommendedName>
        <fullName evidence="4">DUF1579 domain-containing protein</fullName>
    </recommendedName>
</protein>
<proteinExistence type="predicted"/>
<name>A0AAE3GG04_9PSEU</name>
<evidence type="ECO:0000256" key="1">
    <source>
        <dbReference type="SAM" id="MobiDB-lite"/>
    </source>
</evidence>
<reference evidence="2" key="1">
    <citation type="submission" date="2022-06" db="EMBL/GenBank/DDBJ databases">
        <title>Genomic Encyclopedia of Archaeal and Bacterial Type Strains, Phase II (KMG-II): from individual species to whole genera.</title>
        <authorList>
            <person name="Goeker M."/>
        </authorList>
    </citation>
    <scope>NUCLEOTIDE SEQUENCE</scope>
    <source>
        <strain evidence="2">DSM 43935</strain>
    </source>
</reference>
<comment type="caution">
    <text evidence="2">The sequence shown here is derived from an EMBL/GenBank/DDBJ whole genome shotgun (WGS) entry which is preliminary data.</text>
</comment>
<dbReference type="AlphaFoldDB" id="A0AAE3GG04"/>
<evidence type="ECO:0000313" key="2">
    <source>
        <dbReference type="EMBL" id="MCP2167425.1"/>
    </source>
</evidence>
<organism evidence="2 3">
    <name type="scientific">Goodfellowiella coeruleoviolacea</name>
    <dbReference type="NCBI Taxonomy" id="334858"/>
    <lineage>
        <taxon>Bacteria</taxon>
        <taxon>Bacillati</taxon>
        <taxon>Actinomycetota</taxon>
        <taxon>Actinomycetes</taxon>
        <taxon>Pseudonocardiales</taxon>
        <taxon>Pseudonocardiaceae</taxon>
        <taxon>Goodfellowiella</taxon>
    </lineage>
</organism>
<feature type="region of interest" description="Disordered" evidence="1">
    <location>
        <begin position="1"/>
        <end position="20"/>
    </location>
</feature>
<feature type="compositionally biased region" description="Low complexity" evidence="1">
    <location>
        <begin position="9"/>
        <end position="20"/>
    </location>
</feature>
<sequence length="178" mass="20223">MTTDESVAPEEFAAGGEAADAPAAFVPKPAEELHQLDFLLGAFRAEYVEITLVPPRSGVSYWTTEPAMGGHVYEMLQDTPGPDIHSRWTFGWDATDQVFFTTYYDDWGNHGSTRCQGWEDGYLNFVGEYSAFGKKFVFNERFVVVSADHYRKEGFVREGDDWKQLDIIECYRITHPEA</sequence>
<evidence type="ECO:0000313" key="3">
    <source>
        <dbReference type="Proteomes" id="UP001206128"/>
    </source>
</evidence>
<dbReference type="EMBL" id="JAMTCK010000010">
    <property type="protein sequence ID" value="MCP2167425.1"/>
    <property type="molecule type" value="Genomic_DNA"/>
</dbReference>
<evidence type="ECO:0008006" key="4">
    <source>
        <dbReference type="Google" id="ProtNLM"/>
    </source>
</evidence>
<dbReference type="RefSeq" id="WP_253774308.1">
    <property type="nucleotide sequence ID" value="NZ_JAMTCK010000010.1"/>
</dbReference>
<dbReference type="Proteomes" id="UP001206128">
    <property type="component" value="Unassembled WGS sequence"/>
</dbReference>
<keyword evidence="3" id="KW-1185">Reference proteome</keyword>
<gene>
    <name evidence="2" type="ORF">LX83_004298</name>
</gene>
<accession>A0AAE3GG04</accession>